<dbReference type="EMBL" id="ACZL01000003">
    <property type="protein sequence ID" value="EHI56736.1"/>
    <property type="molecule type" value="Genomic_DNA"/>
</dbReference>
<dbReference type="STRING" id="679200.HMPREF9333_00183"/>
<evidence type="ECO:0000313" key="9">
    <source>
        <dbReference type="Proteomes" id="UP000003011"/>
    </source>
</evidence>
<reference evidence="8 9" key="1">
    <citation type="submission" date="2011-08" db="EMBL/GenBank/DDBJ databases">
        <title>The Genome Sequence of Johnsonella ignava ATCC 51276.</title>
        <authorList>
            <consortium name="The Broad Institute Genome Sequencing Platform"/>
            <person name="Earl A."/>
            <person name="Ward D."/>
            <person name="Feldgarden M."/>
            <person name="Gevers D."/>
            <person name="Izard J."/>
            <person name="Blanton J.M."/>
            <person name="Baranova O.V."/>
            <person name="Dewhirst F.E."/>
            <person name="Young S.K."/>
            <person name="Zeng Q."/>
            <person name="Gargeya S."/>
            <person name="Fitzgerald M."/>
            <person name="Haas B."/>
            <person name="Abouelleil A."/>
            <person name="Alvarado L."/>
            <person name="Arachchi H.M."/>
            <person name="Berlin A."/>
            <person name="Brown A."/>
            <person name="Chapman S.B."/>
            <person name="Chen Z."/>
            <person name="Dunbar C."/>
            <person name="Freedman E."/>
            <person name="Gearin G."/>
            <person name="Gellesch M."/>
            <person name="Goldberg J."/>
            <person name="Griggs A."/>
            <person name="Gujja S."/>
            <person name="Heiman D."/>
            <person name="Howarth C."/>
            <person name="Larson L."/>
            <person name="Lui A."/>
            <person name="MacDonald P.J.P."/>
            <person name="Montmayeur A."/>
            <person name="Murphy C."/>
            <person name="Neiman D."/>
            <person name="Pearson M."/>
            <person name="Priest M."/>
            <person name="Roberts A."/>
            <person name="Saif S."/>
            <person name="Shea T."/>
            <person name="Shenoy N."/>
            <person name="Sisk P."/>
            <person name="Stolte C."/>
            <person name="Sykes S."/>
            <person name="Wortman J."/>
            <person name="Nusbaum C."/>
            <person name="Birren B."/>
        </authorList>
    </citation>
    <scope>NUCLEOTIDE SEQUENCE [LARGE SCALE GENOMIC DNA]</scope>
    <source>
        <strain evidence="8 9">ATCC 51276</strain>
    </source>
</reference>
<dbReference type="InterPro" id="IPR006674">
    <property type="entry name" value="HD_domain"/>
</dbReference>
<dbReference type="CDD" id="cd00077">
    <property type="entry name" value="HDc"/>
    <property type="match status" value="1"/>
</dbReference>
<dbReference type="GO" id="GO:0046872">
    <property type="term" value="F:metal ion binding"/>
    <property type="evidence" value="ECO:0007669"/>
    <property type="project" value="UniProtKB-KW"/>
</dbReference>
<dbReference type="SMART" id="SM00471">
    <property type="entry name" value="HDc"/>
    <property type="match status" value="1"/>
</dbReference>
<dbReference type="PANTHER" id="PTHR35795:SF1">
    <property type="entry name" value="BIS(5'-NUCLEOSYL)-TETRAPHOSPHATASE, SYMMETRICAL"/>
    <property type="match status" value="1"/>
</dbReference>
<comment type="catalytic activity">
    <reaction evidence="6">
        <text>P(1),P(4)-bis(5'-adenosyl) tetraphosphate + H2O = 2 ADP + 2 H(+)</text>
        <dbReference type="Rhea" id="RHEA:24252"/>
        <dbReference type="ChEBI" id="CHEBI:15377"/>
        <dbReference type="ChEBI" id="CHEBI:15378"/>
        <dbReference type="ChEBI" id="CHEBI:58141"/>
        <dbReference type="ChEBI" id="CHEBI:456216"/>
        <dbReference type="EC" id="3.6.1.41"/>
    </reaction>
</comment>
<dbReference type="EC" id="3.6.1.41" evidence="1"/>
<dbReference type="PROSITE" id="PS51831">
    <property type="entry name" value="HD"/>
    <property type="match status" value="1"/>
</dbReference>
<dbReference type="NCBIfam" id="TIGR00488">
    <property type="entry name" value="bis(5'-nucleosyl)-tetraphosphatase (symmetrical) YqeK"/>
    <property type="match status" value="1"/>
</dbReference>
<protein>
    <recommendedName>
        <fullName evidence="1">bis(5'-nucleosyl)-tetraphosphatase (symmetrical)</fullName>
        <ecNumber evidence="1">3.6.1.41</ecNumber>
    </recommendedName>
</protein>
<evidence type="ECO:0000256" key="6">
    <source>
        <dbReference type="ARBA" id="ARBA00049417"/>
    </source>
</evidence>
<evidence type="ECO:0000256" key="4">
    <source>
        <dbReference type="ARBA" id="ARBA00022801"/>
    </source>
</evidence>
<comment type="caution">
    <text evidence="8">The sequence shown here is derived from an EMBL/GenBank/DDBJ whole genome shotgun (WGS) entry which is preliminary data.</text>
</comment>
<dbReference type="Gene3D" id="1.10.3210.10">
    <property type="entry name" value="Hypothetical protein af1432"/>
    <property type="match status" value="1"/>
</dbReference>
<dbReference type="GO" id="GO:0008803">
    <property type="term" value="F:bis(5'-nucleosyl)-tetraphosphatase (symmetrical) activity"/>
    <property type="evidence" value="ECO:0007669"/>
    <property type="project" value="UniProtKB-EC"/>
</dbReference>
<keyword evidence="9" id="KW-1185">Reference proteome</keyword>
<dbReference type="GO" id="GO:0000166">
    <property type="term" value="F:nucleotide binding"/>
    <property type="evidence" value="ECO:0007669"/>
    <property type="project" value="UniProtKB-KW"/>
</dbReference>
<dbReference type="Pfam" id="PF01966">
    <property type="entry name" value="HD"/>
    <property type="match status" value="1"/>
</dbReference>
<gene>
    <name evidence="8" type="ORF">HMPREF9333_00183</name>
</gene>
<dbReference type="InterPro" id="IPR003607">
    <property type="entry name" value="HD/PDEase_dom"/>
</dbReference>
<evidence type="ECO:0000259" key="7">
    <source>
        <dbReference type="PROSITE" id="PS51831"/>
    </source>
</evidence>
<evidence type="ECO:0000256" key="1">
    <source>
        <dbReference type="ARBA" id="ARBA00012506"/>
    </source>
</evidence>
<dbReference type="HOGENOM" id="CLU_089580_1_0_9"/>
<dbReference type="PANTHER" id="PTHR35795">
    <property type="entry name" value="SLR1885 PROTEIN"/>
    <property type="match status" value="1"/>
</dbReference>
<keyword evidence="5" id="KW-0408">Iron</keyword>
<dbReference type="AlphaFoldDB" id="G5GF45"/>
<dbReference type="OrthoDB" id="5295945at2"/>
<evidence type="ECO:0000256" key="3">
    <source>
        <dbReference type="ARBA" id="ARBA00022741"/>
    </source>
</evidence>
<evidence type="ECO:0000256" key="5">
    <source>
        <dbReference type="ARBA" id="ARBA00023004"/>
    </source>
</evidence>
<sequence length="196" mass="22380">MDSQDFKREDLIEIRKKLKKALPGKRYEHSIGVEYTSACLAMAHGTDILKAEIAGLVHDCAKHFTDKELIRLCGDAGIKLTDSQLAAPQVLHAVYAPVLARKEYFIDDGEILSAIRWHTTGKADMNLLDMIVYTADYIEPSRKKLEGIDELRELAFTNIKLCVYRITENTIKYLNEKGIEIDETTLQCYDWIKKEV</sequence>
<dbReference type="SUPFAM" id="SSF109604">
    <property type="entry name" value="HD-domain/PDEase-like"/>
    <property type="match status" value="1"/>
</dbReference>
<dbReference type="RefSeq" id="WP_005539144.1">
    <property type="nucleotide sequence ID" value="NZ_JH378829.1"/>
</dbReference>
<feature type="domain" description="HD" evidence="7">
    <location>
        <begin position="26"/>
        <end position="141"/>
    </location>
</feature>
<name>G5GF45_9FIRM</name>
<dbReference type="PATRIC" id="fig|679200.3.peg.202"/>
<dbReference type="Proteomes" id="UP000003011">
    <property type="component" value="Unassembled WGS sequence"/>
</dbReference>
<proteinExistence type="predicted"/>
<organism evidence="8 9">
    <name type="scientific">Johnsonella ignava ATCC 51276</name>
    <dbReference type="NCBI Taxonomy" id="679200"/>
    <lineage>
        <taxon>Bacteria</taxon>
        <taxon>Bacillati</taxon>
        <taxon>Bacillota</taxon>
        <taxon>Clostridia</taxon>
        <taxon>Lachnospirales</taxon>
        <taxon>Lachnospiraceae</taxon>
        <taxon>Johnsonella</taxon>
    </lineage>
</organism>
<keyword evidence="4" id="KW-0378">Hydrolase</keyword>
<dbReference type="InterPro" id="IPR051094">
    <property type="entry name" value="Diverse_Catalytic_Enzymes"/>
</dbReference>
<dbReference type="eggNOG" id="COG1713">
    <property type="taxonomic scope" value="Bacteria"/>
</dbReference>
<evidence type="ECO:0000256" key="2">
    <source>
        <dbReference type="ARBA" id="ARBA00022723"/>
    </source>
</evidence>
<dbReference type="InterPro" id="IPR005249">
    <property type="entry name" value="YqeK"/>
</dbReference>
<accession>G5GF45</accession>
<keyword evidence="3" id="KW-0547">Nucleotide-binding</keyword>
<keyword evidence="2" id="KW-0479">Metal-binding</keyword>
<evidence type="ECO:0000313" key="8">
    <source>
        <dbReference type="EMBL" id="EHI56736.1"/>
    </source>
</evidence>